<evidence type="ECO:0000313" key="2">
    <source>
        <dbReference type="Proteomes" id="UP000824540"/>
    </source>
</evidence>
<comment type="caution">
    <text evidence="1">The sequence shown here is derived from an EMBL/GenBank/DDBJ whole genome shotgun (WGS) entry which is preliminary data.</text>
</comment>
<dbReference type="EMBL" id="JAFBMS010000014">
    <property type="protein sequence ID" value="KAG9346890.1"/>
    <property type="molecule type" value="Genomic_DNA"/>
</dbReference>
<reference evidence="1" key="1">
    <citation type="thesis" date="2021" institute="BYU ScholarsArchive" country="Provo, UT, USA">
        <title>Applications of and Algorithms for Genome Assembly and Genomic Analyses with an Emphasis on Marine Teleosts.</title>
        <authorList>
            <person name="Pickett B.D."/>
        </authorList>
    </citation>
    <scope>NUCLEOTIDE SEQUENCE</scope>
    <source>
        <strain evidence="1">HI-2016</strain>
    </source>
</reference>
<name>A0A8T2P500_9TELE</name>
<organism evidence="1 2">
    <name type="scientific">Albula glossodonta</name>
    <name type="common">roundjaw bonefish</name>
    <dbReference type="NCBI Taxonomy" id="121402"/>
    <lineage>
        <taxon>Eukaryota</taxon>
        <taxon>Metazoa</taxon>
        <taxon>Chordata</taxon>
        <taxon>Craniata</taxon>
        <taxon>Vertebrata</taxon>
        <taxon>Euteleostomi</taxon>
        <taxon>Actinopterygii</taxon>
        <taxon>Neopterygii</taxon>
        <taxon>Teleostei</taxon>
        <taxon>Albuliformes</taxon>
        <taxon>Albulidae</taxon>
        <taxon>Albula</taxon>
    </lineage>
</organism>
<keyword evidence="2" id="KW-1185">Reference proteome</keyword>
<protein>
    <submittedName>
        <fullName evidence="1">Uncharacterized protein</fullName>
    </submittedName>
</protein>
<sequence length="109" mass="12292">MVLEFTAEGLCEASNRANYISQRLPPRRAAFFEGARRIERVRITAIDKDGSVRATECHNIKQQQWCSSVGNDRGKKKVPDSPADIFWELDCNKDDSIHTTLVLGAVEIE</sequence>
<dbReference type="Proteomes" id="UP000824540">
    <property type="component" value="Unassembled WGS sequence"/>
</dbReference>
<proteinExistence type="predicted"/>
<dbReference type="AlphaFoldDB" id="A0A8T2P500"/>
<evidence type="ECO:0000313" key="1">
    <source>
        <dbReference type="EMBL" id="KAG9346890.1"/>
    </source>
</evidence>
<gene>
    <name evidence="1" type="ORF">JZ751_005817</name>
</gene>
<accession>A0A8T2P500</accession>